<keyword evidence="5" id="KW-1185">Reference proteome</keyword>
<dbReference type="Pfam" id="PF08881">
    <property type="entry name" value="CVNH"/>
    <property type="match status" value="1"/>
</dbReference>
<sequence length="181" mass="19831">MAAHSRLGRRADPDRGRRRPDLRLVTAVTAGPLPGQGERPKLAPEFGGGNLMRLLLLATGFLALGIGSAAAGSSSFQRSCTDIRLEVDRRSVYLSATCDNGRGRQRGTDIELTGIHNDDGRLVRGTPGAASSFQRSCRDIRIDASRKRVVLEATCQSRSGRWRDTRIEIEDIHNINGRLQR</sequence>
<dbReference type="Gene3D" id="2.30.60.10">
    <property type="entry name" value="Cyanovirin-N"/>
    <property type="match status" value="1"/>
</dbReference>
<keyword evidence="2" id="KW-0812">Transmembrane</keyword>
<proteinExistence type="predicted"/>
<name>A0A317E3X4_9PROT</name>
<feature type="domain" description="Cyanovirin-N" evidence="3">
    <location>
        <begin position="75"/>
        <end position="181"/>
    </location>
</feature>
<keyword evidence="2" id="KW-0472">Membrane</keyword>
<evidence type="ECO:0000256" key="1">
    <source>
        <dbReference type="SAM" id="MobiDB-lite"/>
    </source>
</evidence>
<gene>
    <name evidence="4" type="ORF">DKG75_07000</name>
</gene>
<dbReference type="Proteomes" id="UP000246077">
    <property type="component" value="Unassembled WGS sequence"/>
</dbReference>
<feature type="region of interest" description="Disordered" evidence="1">
    <location>
        <begin position="1"/>
        <end position="21"/>
    </location>
</feature>
<dbReference type="InterPro" id="IPR036673">
    <property type="entry name" value="Cyanovirin-N_sf"/>
</dbReference>
<dbReference type="SUPFAM" id="SSF51322">
    <property type="entry name" value="Cyanovirin-N"/>
    <property type="match status" value="1"/>
</dbReference>
<evidence type="ECO:0000313" key="4">
    <source>
        <dbReference type="EMBL" id="PWR21737.1"/>
    </source>
</evidence>
<dbReference type="AlphaFoldDB" id="A0A317E3X4"/>
<evidence type="ECO:0000259" key="3">
    <source>
        <dbReference type="SMART" id="SM01111"/>
    </source>
</evidence>
<feature type="compositionally biased region" description="Basic and acidic residues" evidence="1">
    <location>
        <begin position="9"/>
        <end position="21"/>
    </location>
</feature>
<protein>
    <recommendedName>
        <fullName evidence="3">Cyanovirin-N domain-containing protein</fullName>
    </recommendedName>
</protein>
<accession>A0A317E3X4</accession>
<reference evidence="5" key="1">
    <citation type="submission" date="2018-05" db="EMBL/GenBank/DDBJ databases">
        <title>Zavarzinia sp. HR-AS.</title>
        <authorList>
            <person name="Lee Y."/>
            <person name="Jeon C.O."/>
        </authorList>
    </citation>
    <scope>NUCLEOTIDE SEQUENCE [LARGE SCALE GENOMIC DNA]</scope>
    <source>
        <strain evidence="5">DSM 1231</strain>
    </source>
</reference>
<dbReference type="InterPro" id="IPR011058">
    <property type="entry name" value="Cyanovirin-N"/>
</dbReference>
<dbReference type="SMART" id="SM01111">
    <property type="entry name" value="CVNH"/>
    <property type="match status" value="1"/>
</dbReference>
<dbReference type="EMBL" id="QGLF01000002">
    <property type="protein sequence ID" value="PWR21737.1"/>
    <property type="molecule type" value="Genomic_DNA"/>
</dbReference>
<comment type="caution">
    <text evidence="4">The sequence shown here is derived from an EMBL/GenBank/DDBJ whole genome shotgun (WGS) entry which is preliminary data.</text>
</comment>
<feature type="transmembrane region" description="Helical" evidence="2">
    <location>
        <begin position="51"/>
        <end position="71"/>
    </location>
</feature>
<evidence type="ECO:0000313" key="5">
    <source>
        <dbReference type="Proteomes" id="UP000246077"/>
    </source>
</evidence>
<organism evidence="4 5">
    <name type="scientific">Zavarzinia compransoris</name>
    <dbReference type="NCBI Taxonomy" id="1264899"/>
    <lineage>
        <taxon>Bacteria</taxon>
        <taxon>Pseudomonadati</taxon>
        <taxon>Pseudomonadota</taxon>
        <taxon>Alphaproteobacteria</taxon>
        <taxon>Rhodospirillales</taxon>
        <taxon>Zavarziniaceae</taxon>
        <taxon>Zavarzinia</taxon>
    </lineage>
</organism>
<evidence type="ECO:0000256" key="2">
    <source>
        <dbReference type="SAM" id="Phobius"/>
    </source>
</evidence>
<keyword evidence="2" id="KW-1133">Transmembrane helix</keyword>